<dbReference type="EMBL" id="JAPDDS010000001">
    <property type="protein sequence ID" value="MCW1883553.1"/>
    <property type="molecule type" value="Genomic_DNA"/>
</dbReference>
<protein>
    <submittedName>
        <fullName evidence="9">Cation:proton antiporter</fullName>
    </submittedName>
</protein>
<keyword evidence="10" id="KW-1185">Reference proteome</keyword>
<gene>
    <name evidence="9" type="ORF">OKA04_02365</name>
</gene>
<reference evidence="9 10" key="1">
    <citation type="submission" date="2022-10" db="EMBL/GenBank/DDBJ databases">
        <title>Luteolibacter flavescens strain MCCC 1K03193, whole genome shotgun sequencing project.</title>
        <authorList>
            <person name="Zhao G."/>
            <person name="Shen L."/>
        </authorList>
    </citation>
    <scope>NUCLEOTIDE SEQUENCE [LARGE SCALE GENOMIC DNA]</scope>
    <source>
        <strain evidence="9 10">MCCC 1K03193</strain>
    </source>
</reference>
<feature type="transmembrane region" description="Helical" evidence="7">
    <location>
        <begin position="271"/>
        <end position="293"/>
    </location>
</feature>
<dbReference type="InterPro" id="IPR038770">
    <property type="entry name" value="Na+/solute_symporter_sf"/>
</dbReference>
<keyword evidence="4 7" id="KW-1133">Transmembrane helix</keyword>
<feature type="transmembrane region" description="Helical" evidence="7">
    <location>
        <begin position="363"/>
        <end position="379"/>
    </location>
</feature>
<feature type="transmembrane region" description="Helical" evidence="7">
    <location>
        <begin position="174"/>
        <end position="197"/>
    </location>
</feature>
<feature type="domain" description="Cation/H+ exchanger transmembrane" evidence="8">
    <location>
        <begin position="94"/>
        <end position="474"/>
    </location>
</feature>
<evidence type="ECO:0000256" key="2">
    <source>
        <dbReference type="ARBA" id="ARBA00022448"/>
    </source>
</evidence>
<dbReference type="Proteomes" id="UP001207930">
    <property type="component" value="Unassembled WGS sequence"/>
</dbReference>
<evidence type="ECO:0000256" key="7">
    <source>
        <dbReference type="SAM" id="Phobius"/>
    </source>
</evidence>
<evidence type="ECO:0000256" key="4">
    <source>
        <dbReference type="ARBA" id="ARBA00022989"/>
    </source>
</evidence>
<feature type="transmembrane region" description="Helical" evidence="7">
    <location>
        <begin position="46"/>
        <end position="70"/>
    </location>
</feature>
<feature type="transmembrane region" description="Helical" evidence="7">
    <location>
        <begin position="239"/>
        <end position="265"/>
    </location>
</feature>
<feature type="transmembrane region" description="Helical" evidence="7">
    <location>
        <begin position="455"/>
        <end position="477"/>
    </location>
</feature>
<proteinExistence type="predicted"/>
<evidence type="ECO:0000256" key="3">
    <source>
        <dbReference type="ARBA" id="ARBA00022692"/>
    </source>
</evidence>
<dbReference type="RefSeq" id="WP_264499512.1">
    <property type="nucleotide sequence ID" value="NZ_JAPDDS010000001.1"/>
</dbReference>
<name>A0ABT3FJ20_9BACT</name>
<feature type="transmembrane region" description="Helical" evidence="7">
    <location>
        <begin position="6"/>
        <end position="25"/>
    </location>
</feature>
<evidence type="ECO:0000259" key="8">
    <source>
        <dbReference type="Pfam" id="PF00999"/>
    </source>
</evidence>
<sequence>MNRNIIFYLTVLIVVGGGILGIIKLGAGLPAPIHTESSLALEHARAATAAAAVPVATAAPTSAFGAMLASLTTNLSHPLSHLFIQLLVIIAASRVAGGLFTKMGQPAVVGEMMAGILLGPSLLGWLSPEMFQFVFPTSSLGTLKLLSQIGVCLFMFCVGMELDVKQVRNKAHTAVVVSHASIVAPYFLGVGLAYFVYSSLAQPGTNFTAFALFMGISMSITAFPVLARILQERGMSQTFLGNTAVTCAAVDDVTAWSALAFVVAIAGSTSVAGSALNLALVLVFIVAMIWGLRPMLPRIFGREELERPDPSKRTLAIVICSVLVAALCTEVVGIHALFGAFLAGAIMPDVAGFRHKLAVRVENFSTVLLLPLFFAFTGLRTQIGLLNDFSGWMICLAIIAVATAGKLGGTAFTARFTGMSWRDSLQLGALMNTRGLMELIALNIGYDLGILSPRIFAMLVIMALVTTAMTGPLLSLFQRMKVREEAPDRLVRP</sequence>
<dbReference type="PANTHER" id="PTHR32468">
    <property type="entry name" value="CATION/H + ANTIPORTER"/>
    <property type="match status" value="1"/>
</dbReference>
<comment type="subcellular location">
    <subcellularLocation>
        <location evidence="1">Membrane</location>
        <topology evidence="1">Multi-pass membrane protein</topology>
    </subcellularLocation>
</comment>
<keyword evidence="3 7" id="KW-0812">Transmembrane</keyword>
<keyword evidence="2" id="KW-0813">Transport</keyword>
<keyword evidence="5" id="KW-0406">Ion transport</keyword>
<organism evidence="9 10">
    <name type="scientific">Luteolibacter flavescens</name>
    <dbReference type="NCBI Taxonomy" id="1859460"/>
    <lineage>
        <taxon>Bacteria</taxon>
        <taxon>Pseudomonadati</taxon>
        <taxon>Verrucomicrobiota</taxon>
        <taxon>Verrucomicrobiia</taxon>
        <taxon>Verrucomicrobiales</taxon>
        <taxon>Verrucomicrobiaceae</taxon>
        <taxon>Luteolibacter</taxon>
    </lineage>
</organism>
<feature type="transmembrane region" description="Helical" evidence="7">
    <location>
        <begin position="145"/>
        <end position="162"/>
    </location>
</feature>
<dbReference type="InterPro" id="IPR006153">
    <property type="entry name" value="Cation/H_exchanger_TM"/>
</dbReference>
<evidence type="ECO:0000256" key="5">
    <source>
        <dbReference type="ARBA" id="ARBA00023065"/>
    </source>
</evidence>
<dbReference type="Pfam" id="PF00999">
    <property type="entry name" value="Na_H_Exchanger"/>
    <property type="match status" value="1"/>
</dbReference>
<feature type="transmembrane region" description="Helical" evidence="7">
    <location>
        <begin position="391"/>
        <end position="414"/>
    </location>
</feature>
<keyword evidence="6 7" id="KW-0472">Membrane</keyword>
<dbReference type="PANTHER" id="PTHR32468:SF0">
    <property type="entry name" value="K(+)_H(+) ANTIPORTER 1"/>
    <property type="match status" value="1"/>
</dbReference>
<evidence type="ECO:0000256" key="1">
    <source>
        <dbReference type="ARBA" id="ARBA00004141"/>
    </source>
</evidence>
<feature type="transmembrane region" description="Helical" evidence="7">
    <location>
        <begin position="209"/>
        <end position="227"/>
    </location>
</feature>
<evidence type="ECO:0000313" key="10">
    <source>
        <dbReference type="Proteomes" id="UP001207930"/>
    </source>
</evidence>
<accession>A0ABT3FJ20</accession>
<comment type="caution">
    <text evidence="9">The sequence shown here is derived from an EMBL/GenBank/DDBJ whole genome shotgun (WGS) entry which is preliminary data.</text>
</comment>
<evidence type="ECO:0000256" key="6">
    <source>
        <dbReference type="ARBA" id="ARBA00023136"/>
    </source>
</evidence>
<evidence type="ECO:0000313" key="9">
    <source>
        <dbReference type="EMBL" id="MCW1883553.1"/>
    </source>
</evidence>
<dbReference type="Gene3D" id="1.20.1530.20">
    <property type="match status" value="1"/>
</dbReference>
<dbReference type="PRINTS" id="PR00173">
    <property type="entry name" value="EDTRNSPORT"/>
</dbReference>
<feature type="transmembrane region" description="Helical" evidence="7">
    <location>
        <begin position="314"/>
        <end position="343"/>
    </location>
</feature>
<feature type="transmembrane region" description="Helical" evidence="7">
    <location>
        <begin position="82"/>
        <end position="100"/>
    </location>
</feature>
<dbReference type="InterPro" id="IPR050794">
    <property type="entry name" value="CPA2_transporter"/>
</dbReference>